<proteinExistence type="predicted"/>
<name>A0A7W1XC85_9BACL</name>
<keyword evidence="2" id="KW-0812">Transmembrane</keyword>
<feature type="transmembrane region" description="Helical" evidence="2">
    <location>
        <begin position="142"/>
        <end position="168"/>
    </location>
</feature>
<dbReference type="OrthoDB" id="3008874at2"/>
<sequence length="294" mass="31319">MFVWVFWGGGSALADGNSFNIPHVNDHFDKVKQGPPPTKETPDTSTSQEEKEHGSGNWFTKAWNWTKETVSIAWNKTKEFCSESWDWICKVCGQITKVVVDGLSSAWNWIKDNIVTIGLTVGIIVLAIAAVLLIVFGSEFVLGALVISGETLGEGILAGIVISGLFSWLSGNDFFGTEMLSDMFFGGLSGGIGGAIGSWVSSSVAGSGFVSWLGSRISLLREAFPKILGGAAGGGAGQSLFDWFKTGKVNLRNTFVATVFGGFFALTGWSISNHTGPILSKINEIPIPKLEVGV</sequence>
<evidence type="ECO:0000313" key="3">
    <source>
        <dbReference type="EMBL" id="MBA4544011.1"/>
    </source>
</evidence>
<dbReference type="EMBL" id="JACEIP010000026">
    <property type="protein sequence ID" value="MBA4544011.1"/>
    <property type="molecule type" value="Genomic_DNA"/>
</dbReference>
<feature type="transmembrane region" description="Helical" evidence="2">
    <location>
        <begin position="114"/>
        <end position="135"/>
    </location>
</feature>
<feature type="transmembrane region" description="Helical" evidence="2">
    <location>
        <begin position="188"/>
        <end position="213"/>
    </location>
</feature>
<keyword evidence="4" id="KW-1185">Reference proteome</keyword>
<evidence type="ECO:0000256" key="2">
    <source>
        <dbReference type="SAM" id="Phobius"/>
    </source>
</evidence>
<feature type="transmembrane region" description="Helical" evidence="2">
    <location>
        <begin position="254"/>
        <end position="271"/>
    </location>
</feature>
<dbReference type="RefSeq" id="WP_152568471.1">
    <property type="nucleotide sequence ID" value="NZ_JACEIP010000026.1"/>
</dbReference>
<dbReference type="AlphaFoldDB" id="A0A7W1XC85"/>
<comment type="caution">
    <text evidence="3">The sequence shown here is derived from an EMBL/GenBank/DDBJ whole genome shotgun (WGS) entry which is preliminary data.</text>
</comment>
<evidence type="ECO:0000313" key="4">
    <source>
        <dbReference type="Proteomes" id="UP000530514"/>
    </source>
</evidence>
<accession>A0A7W1XC85</accession>
<feature type="region of interest" description="Disordered" evidence="1">
    <location>
        <begin position="30"/>
        <end position="55"/>
    </location>
</feature>
<protein>
    <submittedName>
        <fullName evidence="3">Uncharacterized protein</fullName>
    </submittedName>
</protein>
<keyword evidence="2" id="KW-1133">Transmembrane helix</keyword>
<evidence type="ECO:0000256" key="1">
    <source>
        <dbReference type="SAM" id="MobiDB-lite"/>
    </source>
</evidence>
<reference evidence="3 4" key="1">
    <citation type="submission" date="2020-07" db="EMBL/GenBank/DDBJ databases">
        <authorList>
            <person name="Feng H."/>
        </authorList>
    </citation>
    <scope>NUCLEOTIDE SEQUENCE [LARGE SCALE GENOMIC DNA]</scope>
    <source>
        <strain evidence="4">s-11</strain>
    </source>
</reference>
<dbReference type="Proteomes" id="UP000530514">
    <property type="component" value="Unassembled WGS sequence"/>
</dbReference>
<keyword evidence="2" id="KW-0472">Membrane</keyword>
<organism evidence="3 4">
    <name type="scientific">Thermoactinomyces daqus</name>
    <dbReference type="NCBI Taxonomy" id="1329516"/>
    <lineage>
        <taxon>Bacteria</taxon>
        <taxon>Bacillati</taxon>
        <taxon>Bacillota</taxon>
        <taxon>Bacilli</taxon>
        <taxon>Bacillales</taxon>
        <taxon>Thermoactinomycetaceae</taxon>
        <taxon>Thermoactinomyces</taxon>
    </lineage>
</organism>
<gene>
    <name evidence="3" type="ORF">H1164_14070</name>
</gene>